<feature type="domain" description="SLH" evidence="4">
    <location>
        <begin position="2160"/>
        <end position="2222"/>
    </location>
</feature>
<gene>
    <name evidence="5" type="ORF">H8S62_02610</name>
</gene>
<comment type="caution">
    <text evidence="5">The sequence shown here is derived from an EMBL/GenBank/DDBJ whole genome shotgun (WGS) entry which is preliminary data.</text>
</comment>
<dbReference type="Gene3D" id="2.60.40.1220">
    <property type="match status" value="1"/>
</dbReference>
<evidence type="ECO:0000256" key="2">
    <source>
        <dbReference type="ARBA" id="ARBA00022737"/>
    </source>
</evidence>
<evidence type="ECO:0000313" key="6">
    <source>
        <dbReference type="Proteomes" id="UP000607645"/>
    </source>
</evidence>
<dbReference type="PROSITE" id="PS51272">
    <property type="entry name" value="SLH"/>
    <property type="match status" value="3"/>
</dbReference>
<dbReference type="Pfam" id="PF00395">
    <property type="entry name" value="SLH"/>
    <property type="match status" value="3"/>
</dbReference>
<evidence type="ECO:0000256" key="3">
    <source>
        <dbReference type="SAM" id="SignalP"/>
    </source>
</evidence>
<feature type="chain" id="PRO_5035270412" evidence="3">
    <location>
        <begin position="30"/>
        <end position="2283"/>
    </location>
</feature>
<feature type="signal peptide" evidence="3">
    <location>
        <begin position="1"/>
        <end position="29"/>
    </location>
</feature>
<dbReference type="InterPro" id="IPR001119">
    <property type="entry name" value="SLH_dom"/>
</dbReference>
<dbReference type="Proteomes" id="UP000607645">
    <property type="component" value="Unassembled WGS sequence"/>
</dbReference>
<dbReference type="PANTHER" id="PTHR43308">
    <property type="entry name" value="OUTER MEMBRANE PROTEIN ALPHA-RELATED"/>
    <property type="match status" value="1"/>
</dbReference>
<accession>A0A8J6MC47</accession>
<dbReference type="InterPro" id="IPR016195">
    <property type="entry name" value="Pol/histidinol_Pase-like"/>
</dbReference>
<evidence type="ECO:0000256" key="1">
    <source>
        <dbReference type="ARBA" id="ARBA00022729"/>
    </source>
</evidence>
<dbReference type="InterPro" id="IPR014755">
    <property type="entry name" value="Cu-Rt/internalin_Ig-like"/>
</dbReference>
<feature type="domain" description="SLH" evidence="4">
    <location>
        <begin position="2225"/>
        <end position="2283"/>
    </location>
</feature>
<dbReference type="Gene3D" id="3.20.20.140">
    <property type="entry name" value="Metal-dependent hydrolases"/>
    <property type="match status" value="1"/>
</dbReference>
<evidence type="ECO:0000313" key="5">
    <source>
        <dbReference type="EMBL" id="MBC5735904.1"/>
    </source>
</evidence>
<dbReference type="PANTHER" id="PTHR43308:SF1">
    <property type="entry name" value="OUTER MEMBRANE PROTEIN ALPHA"/>
    <property type="match status" value="1"/>
</dbReference>
<keyword evidence="1 3" id="KW-0732">Signal</keyword>
<dbReference type="SUPFAM" id="SSF89550">
    <property type="entry name" value="PHP domain-like"/>
    <property type="match status" value="1"/>
</dbReference>
<proteinExistence type="predicted"/>
<sequence>MKTIFKRKALSLLLTFAMVLSLLPAASFAAEEAADPDAVTQSEAEAAVLQAQETAALYSAEGAVPLAEWNFTTMTLPPLPPTTPPWETTLYATGGADSYATLTTNATNGWGSSPSNFLAANGFDGEPGEKYWQVDVPIGMSYEDMTVNVYFRTSGSITNRWYVQYRTYGSDEFVDIEDGGFTVTKSGGGAGPVDWDSGLELCPLPDNTVAIRFVRGEESNPTKPTASGGNAYINNIIVMGVPTQKLPQLAMPTAEPAPGRVLDKTELTLASVNDDVVIRYSTASADPKTGDWEEYDPARPLTIDSDTHTFYAYVTDPAHRQDDSEVRTFSYEILEVEDISAIRAHKTGTPVMLQGTVSHAYPLGDDSLGCYVQDATGGILVVGELPVLAAGDTFTAAGILTEAGGRLVLTDLMTAEKGAAGEAPAGTAMSAGDLSSAEKAGAAAGTLVSVADLNVDAVSTDEDGLVTVKLSGADGGKVTALLDGSRGAAEDFSVILNDTVTATGIVDASGSGWCLRLLSPAGLAKTADATVVAKPIADRPTDRRLGAGEKVRFSCPTPGAAYESTADLVAGSWAAVPADGLVFPGEPGDTVTLHVRAVKEGMTSSEPITLTYLLKPSVADQDPIPDSAFTDGILTIPQLLETERKGQTVTVLGQLTYRYSTNSGVFQDVINGETVSLIASGSDIAKAGIGDVLKLTFTLNTWNMSLSKTEKVSHATPLEPQEFDSFADLLKVKEELPGAVVLLKNVTLPDYNSGSITVKDSQGKSLTISKPAAFPVGIGKGDVADLVCAMPSSVNDSAPKLSLGSEKQNAAPTIKLVGGDTRGPNITLLSSLDGIKKGESFDISVQVEDYTGVKSVSLVYTVNGKDSESIPLTAEKDKSVYQYTIPSTALNEGGSFFFTITAVDTQEPTGYQNVYKSKVITIADEPLILTVSPKDGEATLSELRPTISVTFENAGETPAVKLTLTPEGGSAVLTGQEMTVDGASASFRPAENLAEGKYNATVTVERGDKKQALKTWSFSVGEPTIQPYFGQLHSHTGEYSDGAGFLSDALDYVAAIPEADNVQFVAFTDHSNYFDNAEAYNPAAALGDASQMTAESKKTWDAYRKAMTTFNNKDNGRLAIAGFEMTWAGGPGHMNTFNSDGLVSRNNPELNSKANKTKDEGMQLYYAELSKPENAQTVSQFNHPGIMFGAFTDFAHWDPAIDSRVTMVEVGNGEGQIHQGGYYPSYEYYVMALDKGWHVAPTNNQDNHKGAWGNANDARTVIYTDNFSVDGLLDGMRDMSMYATEDKNLEISYYLNGSMMGSILETPDELHFTGAVQDPDPGETVGTVQIVANGGRVVYETVCDESTFLLDVTLEPQYNYYFLKVIQPDKDVAVTAPVWVGESTKAGITSFSTDAPLIIEGESIDLTAELYNYDAQALVLDSIEYSLTVGASTTSLSVDTDPGSILSQATMTDTFTYTPAQPGLQTITLTVNGSIGNTPCTFTSSMELEVIAAAELTSVAIDTGHGNAVVTDGSETELPLLAGLNNIRLDSLGAGELTYENLSQHALVLLSMPADGSAPAYTDAELDALRRYAADGGSFLVAAAADRTAGSAASAEANRVLEAIGATARIGEATVVDEVRNTGLLYRVPLTGNSCFNYDAAAADSLAGAILSGVNTAANNTFNLYSGAPVLPGSATVLVRGFKPSTKSVKADGLAGDTALKPGTPAVTAPGSTVLMAAESLAGGGFVVTSGSPFFATKEMYTDIDKPEDKQNANYWIMQNILGMVQGEVQITSIADVHKAPEGRRFTVEGVATTNASGFDKDTAFFDCIYLQDETGGINLFPVSDVIQAGQRLRVTGYTSSYQGERQLAVRSLEVVDAEARPVAPKSISTMNAALGTYLGTLVKVEGVVVSYTLVNNLVETIIVRDGSGYDCRIFIDGYITKDIAIENLAEGHEIAVVGLSSYDNSFDGDASRIRVPDRSGIVCGTETVPIPPVYTPSTGGSTGGGAISAGAVKEGADKVTVAIPSAGAVLSQAAEDKLISLNAEKPVVLEGAGLSVTIPAGTLSSGADVNAMLVNPKDGGNAIRVTHADGTASILPFALVGGGRAAYIADRAGVYSVVDNTKSFPDVDGSHWAADAIGFVASHEIFNGMGDGSFSPAQTMTRSMVVTALYRMANGSAAAGTSFADVPAGAWYADAVSWAAASRIVEGDGRSFNPDAPVTREQLCTILARYMDYAGFTLSKTASSDGFADMAGVSPWAADAVRTALETGLLTGKPGQSIDPQGQASRAEIAVILQRFVESVLK</sequence>
<evidence type="ECO:0000259" key="4">
    <source>
        <dbReference type="PROSITE" id="PS51272"/>
    </source>
</evidence>
<reference evidence="5" key="1">
    <citation type="submission" date="2020-08" db="EMBL/GenBank/DDBJ databases">
        <title>Genome public.</title>
        <authorList>
            <person name="Liu C."/>
            <person name="Sun Q."/>
        </authorList>
    </citation>
    <scope>NUCLEOTIDE SEQUENCE</scope>
    <source>
        <strain evidence="5">NSJ-52</strain>
    </source>
</reference>
<feature type="domain" description="SLH" evidence="4">
    <location>
        <begin position="2101"/>
        <end position="2159"/>
    </location>
</feature>
<protein>
    <submittedName>
        <fullName evidence="5">S-layer homology domain-containing protein</fullName>
    </submittedName>
</protein>
<name>A0A8J6MC47_9FIRM</name>
<organism evidence="5 6">
    <name type="scientific">Lawsonibacter faecis</name>
    <dbReference type="NCBI Taxonomy" id="2763052"/>
    <lineage>
        <taxon>Bacteria</taxon>
        <taxon>Bacillati</taxon>
        <taxon>Bacillota</taxon>
        <taxon>Clostridia</taxon>
        <taxon>Eubacteriales</taxon>
        <taxon>Oscillospiraceae</taxon>
        <taxon>Lawsonibacter</taxon>
    </lineage>
</organism>
<keyword evidence="2" id="KW-0677">Repeat</keyword>
<keyword evidence="6" id="KW-1185">Reference proteome</keyword>
<dbReference type="InterPro" id="IPR051465">
    <property type="entry name" value="Cell_Envelope_Struct_Comp"/>
</dbReference>
<dbReference type="EMBL" id="JACOPQ010000002">
    <property type="protein sequence ID" value="MBC5735904.1"/>
    <property type="molecule type" value="Genomic_DNA"/>
</dbReference>
<dbReference type="RefSeq" id="WP_186918381.1">
    <property type="nucleotide sequence ID" value="NZ_JACOPQ010000002.1"/>
</dbReference>